<accession>A0A329LXX0</accession>
<name>A0A329LXX0_9BACL</name>
<evidence type="ECO:0000313" key="3">
    <source>
        <dbReference type="EMBL" id="RAV12639.1"/>
    </source>
</evidence>
<dbReference type="PANTHER" id="PTHR22946:SF9">
    <property type="entry name" value="POLYKETIDE TRANSFERASE AF380"/>
    <property type="match status" value="1"/>
</dbReference>
<evidence type="ECO:0000313" key="4">
    <source>
        <dbReference type="Proteomes" id="UP000250369"/>
    </source>
</evidence>
<dbReference type="OrthoDB" id="8183145at2"/>
<dbReference type="InterPro" id="IPR029058">
    <property type="entry name" value="AB_hydrolase_fold"/>
</dbReference>
<keyword evidence="3" id="KW-0031">Aminopeptidase</keyword>
<reference evidence="3 4" key="1">
    <citation type="journal article" date="2009" name="Int. J. Syst. Evol. Microbiol.">
        <title>Paenibacillus contaminans sp. nov., isolated from a contaminated laboratory plate.</title>
        <authorList>
            <person name="Chou J.H."/>
            <person name="Lee J.H."/>
            <person name="Lin M.C."/>
            <person name="Chang P.S."/>
            <person name="Arun A.B."/>
            <person name="Young C.C."/>
            <person name="Chen W.M."/>
        </authorList>
    </citation>
    <scope>NUCLEOTIDE SEQUENCE [LARGE SCALE GENOMIC DNA]</scope>
    <source>
        <strain evidence="3 4">CKOBP-6</strain>
    </source>
</reference>
<dbReference type="RefSeq" id="WP_113035529.1">
    <property type="nucleotide sequence ID" value="NZ_QMFB01000032.1"/>
</dbReference>
<dbReference type="InterPro" id="IPR050261">
    <property type="entry name" value="FrsA_esterase"/>
</dbReference>
<sequence length="338" mass="37667">MTYRLIGPNEPLYFIDPVPDRIEDWAEARQAVVSRLQAFMGEGPPEFHVEYEVKERKSRDGVEFVKLIFCSRDGDSVPAYLLFPSEAEETDAVYPAVIALHQTVPEGKSEAVGKSGSPDMHYGLELAKRGYVVLAPDVLTAGERIYEEAGAFQSAPFYKANPNWSMMGKMLLDHRSAIDLLEALPYVDPARIAAIGHSLGGYNALFAGAFDERVRAVVCSCGLSPLSGDANPGRWGRRDWFTHFPAMNGYLEQALVPFEFHEVAALISPRSLYVYAAREDAIFPHWEAVQLLGEAICHSFEKLGSYGKVRFVMGDGGHAFPSPERENVYAWLKEQLER</sequence>
<keyword evidence="1" id="KW-0378">Hydrolase</keyword>
<feature type="domain" description="Dienelactone hydrolase" evidence="2">
    <location>
        <begin position="124"/>
        <end position="224"/>
    </location>
</feature>
<protein>
    <submittedName>
        <fullName evidence="3">Dipeptidyl aminopeptidase</fullName>
    </submittedName>
</protein>
<keyword evidence="3" id="KW-0645">Protease</keyword>
<dbReference type="Gene3D" id="3.40.50.1820">
    <property type="entry name" value="alpha/beta hydrolase"/>
    <property type="match status" value="1"/>
</dbReference>
<dbReference type="Pfam" id="PF01738">
    <property type="entry name" value="DLH"/>
    <property type="match status" value="1"/>
</dbReference>
<proteinExistence type="predicted"/>
<gene>
    <name evidence="3" type="ORF">DQG23_34220</name>
</gene>
<organism evidence="3 4">
    <name type="scientific">Paenibacillus contaminans</name>
    <dbReference type="NCBI Taxonomy" id="450362"/>
    <lineage>
        <taxon>Bacteria</taxon>
        <taxon>Bacillati</taxon>
        <taxon>Bacillota</taxon>
        <taxon>Bacilli</taxon>
        <taxon>Bacillales</taxon>
        <taxon>Paenibacillaceae</taxon>
        <taxon>Paenibacillus</taxon>
    </lineage>
</organism>
<dbReference type="InterPro" id="IPR002925">
    <property type="entry name" value="Dienelactn_hydro"/>
</dbReference>
<comment type="caution">
    <text evidence="3">The sequence shown here is derived from an EMBL/GenBank/DDBJ whole genome shotgun (WGS) entry which is preliminary data.</text>
</comment>
<keyword evidence="4" id="KW-1185">Reference proteome</keyword>
<dbReference type="PANTHER" id="PTHR22946">
    <property type="entry name" value="DIENELACTONE HYDROLASE DOMAIN-CONTAINING PROTEIN-RELATED"/>
    <property type="match status" value="1"/>
</dbReference>
<dbReference type="SUPFAM" id="SSF53474">
    <property type="entry name" value="alpha/beta-Hydrolases"/>
    <property type="match status" value="1"/>
</dbReference>
<dbReference type="GO" id="GO:0004177">
    <property type="term" value="F:aminopeptidase activity"/>
    <property type="evidence" value="ECO:0007669"/>
    <property type="project" value="UniProtKB-KW"/>
</dbReference>
<dbReference type="AlphaFoldDB" id="A0A329LXX0"/>
<dbReference type="Proteomes" id="UP000250369">
    <property type="component" value="Unassembled WGS sequence"/>
</dbReference>
<dbReference type="EMBL" id="QMFB01000032">
    <property type="protein sequence ID" value="RAV12639.1"/>
    <property type="molecule type" value="Genomic_DNA"/>
</dbReference>
<evidence type="ECO:0000256" key="1">
    <source>
        <dbReference type="ARBA" id="ARBA00022801"/>
    </source>
</evidence>
<evidence type="ECO:0000259" key="2">
    <source>
        <dbReference type="Pfam" id="PF01738"/>
    </source>
</evidence>
<dbReference type="GO" id="GO:0052689">
    <property type="term" value="F:carboxylic ester hydrolase activity"/>
    <property type="evidence" value="ECO:0007669"/>
    <property type="project" value="UniProtKB-ARBA"/>
</dbReference>